<dbReference type="InParanoid" id="A0A1Y2LSJ4"/>
<keyword evidence="3" id="KW-1185">Reference proteome</keyword>
<dbReference type="EMBL" id="KZ107850">
    <property type="protein sequence ID" value="OSS46871.1"/>
    <property type="molecule type" value="Genomic_DNA"/>
</dbReference>
<name>A0A1Y2LSJ4_EPING</name>
<protein>
    <submittedName>
        <fullName evidence="2">Uncharacterized protein</fullName>
    </submittedName>
</protein>
<evidence type="ECO:0000313" key="2">
    <source>
        <dbReference type="EMBL" id="OSS46871.1"/>
    </source>
</evidence>
<gene>
    <name evidence="2" type="ORF">B5807_08851</name>
</gene>
<reference evidence="2 3" key="1">
    <citation type="journal article" date="2017" name="Genome Announc.">
        <title>Genome sequence of the saprophytic ascomycete Epicoccum nigrum ICMP 19927 strain isolated from New Zealand.</title>
        <authorList>
            <person name="Fokin M."/>
            <person name="Fleetwood D."/>
            <person name="Weir B.S."/>
            <person name="Villas-Boas S.G."/>
        </authorList>
    </citation>
    <scope>NUCLEOTIDE SEQUENCE [LARGE SCALE GENOMIC DNA]</scope>
    <source>
        <strain evidence="2 3">ICMP 19927</strain>
    </source>
</reference>
<dbReference type="AlphaFoldDB" id="A0A1Y2LSJ4"/>
<accession>A0A1Y2LSJ4</accession>
<sequence>MTSPSIKYRVLDNDSSGDYSDDEVKGIPPFEARYLRSRSHEQQQKRARTSSSSANQVGNDRVRARSSSSRVQPASSVRPAASIQPNPPVQPTPTPTVQANPKRPLAATAPAHTSSSVSGPGNMVHPRDIQLVGNSAISFSLAFERGSR</sequence>
<feature type="region of interest" description="Disordered" evidence="1">
    <location>
        <begin position="1"/>
        <end position="126"/>
    </location>
</feature>
<organism evidence="2 3">
    <name type="scientific">Epicoccum nigrum</name>
    <name type="common">Soil fungus</name>
    <name type="synonym">Epicoccum purpurascens</name>
    <dbReference type="NCBI Taxonomy" id="105696"/>
    <lineage>
        <taxon>Eukaryota</taxon>
        <taxon>Fungi</taxon>
        <taxon>Dikarya</taxon>
        <taxon>Ascomycota</taxon>
        <taxon>Pezizomycotina</taxon>
        <taxon>Dothideomycetes</taxon>
        <taxon>Pleosporomycetidae</taxon>
        <taxon>Pleosporales</taxon>
        <taxon>Pleosporineae</taxon>
        <taxon>Didymellaceae</taxon>
        <taxon>Epicoccum</taxon>
    </lineage>
</organism>
<proteinExistence type="predicted"/>
<feature type="compositionally biased region" description="Low complexity" evidence="1">
    <location>
        <begin position="65"/>
        <end position="79"/>
    </location>
</feature>
<evidence type="ECO:0000256" key="1">
    <source>
        <dbReference type="SAM" id="MobiDB-lite"/>
    </source>
</evidence>
<feature type="compositionally biased region" description="Polar residues" evidence="1">
    <location>
        <begin position="49"/>
        <end position="58"/>
    </location>
</feature>
<dbReference type="Proteomes" id="UP000193240">
    <property type="component" value="Unassembled WGS sequence"/>
</dbReference>
<feature type="compositionally biased region" description="Pro residues" evidence="1">
    <location>
        <begin position="85"/>
        <end position="94"/>
    </location>
</feature>
<evidence type="ECO:0000313" key="3">
    <source>
        <dbReference type="Proteomes" id="UP000193240"/>
    </source>
</evidence>